<proteinExistence type="predicted"/>
<reference evidence="2" key="1">
    <citation type="journal article" date="2014" name="Front. Microbiol.">
        <title>High frequency of phylogenetically diverse reductive dehalogenase-homologous genes in deep subseafloor sedimentary metagenomes.</title>
        <authorList>
            <person name="Kawai M."/>
            <person name="Futagami T."/>
            <person name="Toyoda A."/>
            <person name="Takaki Y."/>
            <person name="Nishi S."/>
            <person name="Hori S."/>
            <person name="Arai W."/>
            <person name="Tsubouchi T."/>
            <person name="Morono Y."/>
            <person name="Uchiyama I."/>
            <person name="Ito T."/>
            <person name="Fujiyama A."/>
            <person name="Inagaki F."/>
            <person name="Takami H."/>
        </authorList>
    </citation>
    <scope>NUCLEOTIDE SEQUENCE</scope>
    <source>
        <strain evidence="2">Expedition CK06-06</strain>
    </source>
</reference>
<dbReference type="AlphaFoldDB" id="X1E1K9"/>
<keyword evidence="1" id="KW-0472">Membrane</keyword>
<keyword evidence="1" id="KW-1133">Transmembrane helix</keyword>
<evidence type="ECO:0000313" key="2">
    <source>
        <dbReference type="EMBL" id="GAH14320.1"/>
    </source>
</evidence>
<dbReference type="EMBL" id="BART01031430">
    <property type="protein sequence ID" value="GAH14320.1"/>
    <property type="molecule type" value="Genomic_DNA"/>
</dbReference>
<sequence length="34" mass="3798">AGLFMMAIIIGSGLTILLVYQTTNIRNFDKKKLL</sequence>
<name>X1E1K9_9ZZZZ</name>
<feature type="non-terminal residue" evidence="2">
    <location>
        <position position="1"/>
    </location>
</feature>
<comment type="caution">
    <text evidence="2">The sequence shown here is derived from an EMBL/GenBank/DDBJ whole genome shotgun (WGS) entry which is preliminary data.</text>
</comment>
<organism evidence="2">
    <name type="scientific">marine sediment metagenome</name>
    <dbReference type="NCBI Taxonomy" id="412755"/>
    <lineage>
        <taxon>unclassified sequences</taxon>
        <taxon>metagenomes</taxon>
        <taxon>ecological metagenomes</taxon>
    </lineage>
</organism>
<protein>
    <submittedName>
        <fullName evidence="2">Uncharacterized protein</fullName>
    </submittedName>
</protein>
<feature type="transmembrane region" description="Helical" evidence="1">
    <location>
        <begin position="6"/>
        <end position="23"/>
    </location>
</feature>
<evidence type="ECO:0000256" key="1">
    <source>
        <dbReference type="SAM" id="Phobius"/>
    </source>
</evidence>
<accession>X1E1K9</accession>
<keyword evidence="1" id="KW-0812">Transmembrane</keyword>
<gene>
    <name evidence="2" type="ORF">S01H4_54596</name>
</gene>